<evidence type="ECO:0000313" key="14">
    <source>
        <dbReference type="Proteomes" id="UP000632766"/>
    </source>
</evidence>
<dbReference type="PRINTS" id="PR00344">
    <property type="entry name" value="BCTRLSENSOR"/>
</dbReference>
<dbReference type="SUPFAM" id="SSF55874">
    <property type="entry name" value="ATPase domain of HSP90 chaperone/DNA topoisomerase II/histidine kinase"/>
    <property type="match status" value="1"/>
</dbReference>
<sequence length="786" mass="88638">MDQETRLNADLQLGTAELSQLDCNQKVKSTTQLPSPPNWHNILQGVSQATKALLTNSDRTIAINQALAILGQATAAHRVYICEYHPNFVTKELAFSRRFEWVEPGITPQHDNPLLQNLSQNEFDLQQWHQQLTAGYSFSAIASTLSQPQRQFLQSLQVKSVLLVPIPVESKIWGFIGFSDCKYERQWSQDEEAALITMAATLGSIMAYRQMTDVLSSERQQTQVQLALSEERFRLMVEGSEQAFFYIHDHAHVFEYVSPSVQAVLGYTPEELVGNVYHVIMHESSQALADQLTDQALLTGKRVDTYAIFGLHKDGRILVLEIAESPVIRNGQVQGMQGFARDITDRHQALEQLKAMAKRDRLLRGMGERIRTSLDLQTILDTTVAEVREFLQADRVYIVNTNSRGGESAVVAESVAANYRSVREWTLTSKNHEEALHSYFNPRVIYVVNDTTKKIDLPAVIAQDFISFQMRAIVGVPIMVDDQFYGLLVVNQCDKPRKWQDFEIDLLEELSTPVAIAIQQAKLYQELQSFNAELEQQVNKRTQELQQKYSELEELQNIKDEFLHAFSHDLRTPIMGILLVMKNLLSQSNGESVTISPIILERVIHSSERQLTLIESLLEAHSSDVKGLTIQKLPLSLHTFTQTIVKDLEPQLIKYQATITNEIAMNLSLVSADALHLRRVFENLITNALNHNPPGLNIILNATVENGMMCCTITDNGVGIDPDVCERLFNRYIRGRRSQSTGIGLGLYLCRQIISTHGGEIGVISEPNAGAKFWFTLPLANPFLEL</sequence>
<evidence type="ECO:0000259" key="10">
    <source>
        <dbReference type="PROSITE" id="PS50109"/>
    </source>
</evidence>
<dbReference type="SUPFAM" id="SSF55781">
    <property type="entry name" value="GAF domain-like"/>
    <property type="match status" value="2"/>
</dbReference>
<evidence type="ECO:0000256" key="7">
    <source>
        <dbReference type="ARBA" id="ARBA00023012"/>
    </source>
</evidence>
<evidence type="ECO:0000259" key="9">
    <source>
        <dbReference type="PROSITE" id="PS50046"/>
    </source>
</evidence>
<dbReference type="PROSITE" id="PS50046">
    <property type="entry name" value="PHYTOCHROME_2"/>
    <property type="match status" value="1"/>
</dbReference>
<dbReference type="CDD" id="cd00130">
    <property type="entry name" value="PAS"/>
    <property type="match status" value="1"/>
</dbReference>
<keyword evidence="5" id="KW-0808">Transferase</keyword>
<dbReference type="SUPFAM" id="SSF55785">
    <property type="entry name" value="PYP-like sensor domain (PAS domain)"/>
    <property type="match status" value="1"/>
</dbReference>
<dbReference type="InterPro" id="IPR013656">
    <property type="entry name" value="PAS_4"/>
</dbReference>
<keyword evidence="8" id="KW-0175">Coiled coil</keyword>
<dbReference type="SUPFAM" id="SSF47384">
    <property type="entry name" value="Homodimeric domain of signal transducing histidine kinase"/>
    <property type="match status" value="1"/>
</dbReference>
<dbReference type="InterPro" id="IPR000700">
    <property type="entry name" value="PAS-assoc_C"/>
</dbReference>
<dbReference type="PANTHER" id="PTHR43047">
    <property type="entry name" value="TWO-COMPONENT HISTIDINE PROTEIN KINASE"/>
    <property type="match status" value="1"/>
</dbReference>
<evidence type="ECO:0000256" key="5">
    <source>
        <dbReference type="ARBA" id="ARBA00022679"/>
    </source>
</evidence>
<dbReference type="Gene3D" id="1.10.287.130">
    <property type="match status" value="1"/>
</dbReference>
<evidence type="ECO:0000256" key="2">
    <source>
        <dbReference type="ARBA" id="ARBA00006402"/>
    </source>
</evidence>
<dbReference type="InterPro" id="IPR005467">
    <property type="entry name" value="His_kinase_dom"/>
</dbReference>
<dbReference type="GO" id="GO:0000155">
    <property type="term" value="F:phosphorelay sensor kinase activity"/>
    <property type="evidence" value="ECO:0007669"/>
    <property type="project" value="InterPro"/>
</dbReference>
<feature type="coiled-coil region" evidence="8">
    <location>
        <begin position="520"/>
        <end position="558"/>
    </location>
</feature>
<dbReference type="InterPro" id="IPR001610">
    <property type="entry name" value="PAC"/>
</dbReference>
<dbReference type="GO" id="GO:0009927">
    <property type="term" value="F:histidine phosphotransfer kinase activity"/>
    <property type="evidence" value="ECO:0007669"/>
    <property type="project" value="TreeGrafter"/>
</dbReference>
<dbReference type="PANTHER" id="PTHR43047:SF72">
    <property type="entry name" value="OSMOSENSING HISTIDINE PROTEIN KINASE SLN1"/>
    <property type="match status" value="1"/>
</dbReference>
<keyword evidence="4" id="KW-0597">Phosphoprotein</keyword>
<name>A0A8J7HY42_9NOST</name>
<dbReference type="Gene3D" id="3.30.565.10">
    <property type="entry name" value="Histidine kinase-like ATPase, C-terminal domain"/>
    <property type="match status" value="1"/>
</dbReference>
<dbReference type="SMART" id="SM00065">
    <property type="entry name" value="GAF"/>
    <property type="match status" value="2"/>
</dbReference>
<proteinExistence type="inferred from homology"/>
<dbReference type="PROSITE" id="PS50113">
    <property type="entry name" value="PAC"/>
    <property type="match status" value="1"/>
</dbReference>
<dbReference type="CDD" id="cd00082">
    <property type="entry name" value="HisKA"/>
    <property type="match status" value="1"/>
</dbReference>
<dbReference type="SMART" id="SM00388">
    <property type="entry name" value="HisKA"/>
    <property type="match status" value="1"/>
</dbReference>
<dbReference type="InterPro" id="IPR000014">
    <property type="entry name" value="PAS"/>
</dbReference>
<feature type="domain" description="PAC" evidence="12">
    <location>
        <begin position="301"/>
        <end position="355"/>
    </location>
</feature>
<evidence type="ECO:0000256" key="1">
    <source>
        <dbReference type="ARBA" id="ARBA00000085"/>
    </source>
</evidence>
<comment type="similarity">
    <text evidence="2">In the N-terminal section; belongs to the phytochrome family.</text>
</comment>
<evidence type="ECO:0000256" key="3">
    <source>
        <dbReference type="ARBA" id="ARBA00012438"/>
    </source>
</evidence>
<evidence type="ECO:0000256" key="6">
    <source>
        <dbReference type="ARBA" id="ARBA00022777"/>
    </source>
</evidence>
<dbReference type="Pfam" id="PF00512">
    <property type="entry name" value="HisKA"/>
    <property type="match status" value="1"/>
</dbReference>
<dbReference type="SMART" id="SM00387">
    <property type="entry name" value="HATPase_c"/>
    <property type="match status" value="1"/>
</dbReference>
<evidence type="ECO:0000256" key="4">
    <source>
        <dbReference type="ARBA" id="ARBA00022553"/>
    </source>
</evidence>
<dbReference type="Gene3D" id="3.30.450.40">
    <property type="match status" value="2"/>
</dbReference>
<evidence type="ECO:0000313" key="13">
    <source>
        <dbReference type="EMBL" id="MBH8566430.1"/>
    </source>
</evidence>
<dbReference type="Gene3D" id="3.30.450.20">
    <property type="entry name" value="PAS domain"/>
    <property type="match status" value="1"/>
</dbReference>
<comment type="caution">
    <text evidence="13">The sequence shown here is derived from an EMBL/GenBank/DDBJ whole genome shotgun (WGS) entry which is preliminary data.</text>
</comment>
<dbReference type="InterPro" id="IPR003018">
    <property type="entry name" value="GAF"/>
</dbReference>
<dbReference type="EC" id="2.7.13.3" evidence="3"/>
<dbReference type="RefSeq" id="WP_198128185.1">
    <property type="nucleotide sequence ID" value="NZ_JAECZC010000095.1"/>
</dbReference>
<dbReference type="Pfam" id="PF08448">
    <property type="entry name" value="PAS_4"/>
    <property type="match status" value="1"/>
</dbReference>
<dbReference type="SMART" id="SM00086">
    <property type="entry name" value="PAC"/>
    <property type="match status" value="1"/>
</dbReference>
<keyword evidence="7" id="KW-0902">Two-component regulatory system</keyword>
<keyword evidence="6" id="KW-0418">Kinase</keyword>
<dbReference type="InterPro" id="IPR036097">
    <property type="entry name" value="HisK_dim/P_sf"/>
</dbReference>
<dbReference type="Pfam" id="PF02518">
    <property type="entry name" value="HATPase_c"/>
    <property type="match status" value="1"/>
</dbReference>
<dbReference type="AlphaFoldDB" id="A0A8J7HY42"/>
<gene>
    <name evidence="13" type="ORF">I8748_30485</name>
</gene>
<organism evidence="13 14">
    <name type="scientific">Amazonocrinis nigriterrae CENA67</name>
    <dbReference type="NCBI Taxonomy" id="2794033"/>
    <lineage>
        <taxon>Bacteria</taxon>
        <taxon>Bacillati</taxon>
        <taxon>Cyanobacteriota</taxon>
        <taxon>Cyanophyceae</taxon>
        <taxon>Nostocales</taxon>
        <taxon>Nostocaceae</taxon>
        <taxon>Amazonocrinis</taxon>
        <taxon>Amazonocrinis nigriterrae</taxon>
    </lineage>
</organism>
<evidence type="ECO:0000259" key="11">
    <source>
        <dbReference type="PROSITE" id="PS50112"/>
    </source>
</evidence>
<dbReference type="InterPro" id="IPR035965">
    <property type="entry name" value="PAS-like_dom_sf"/>
</dbReference>
<evidence type="ECO:0000259" key="12">
    <source>
        <dbReference type="PROSITE" id="PS50113"/>
    </source>
</evidence>
<feature type="domain" description="Phytochrome chromophore attachment site" evidence="9">
    <location>
        <begin position="375"/>
        <end position="513"/>
    </location>
</feature>
<reference evidence="13 14" key="1">
    <citation type="journal article" date="2021" name="Int. J. Syst. Evol. Microbiol.">
        <title>Amazonocrinis nigriterrae gen. nov., sp. nov., Atlanticothrix silvestris gen. nov., sp. nov. and Dendronalium phyllosphericum gen. nov., sp. nov., nostocacean cyanobacteria from Brazilian environments.</title>
        <authorList>
            <person name="Alvarenga D.O."/>
            <person name="Andreote A.P.D."/>
            <person name="Branco L.H.Z."/>
            <person name="Delbaje E."/>
            <person name="Cruz R.B."/>
            <person name="Varani A.M."/>
            <person name="Fiore M.F."/>
        </authorList>
    </citation>
    <scope>NUCLEOTIDE SEQUENCE [LARGE SCALE GENOMIC DNA]</scope>
    <source>
        <strain evidence="13 14">CENA67</strain>
    </source>
</reference>
<dbReference type="InterPro" id="IPR003661">
    <property type="entry name" value="HisK_dim/P_dom"/>
</dbReference>
<dbReference type="EMBL" id="JAECZC010000095">
    <property type="protein sequence ID" value="MBH8566430.1"/>
    <property type="molecule type" value="Genomic_DNA"/>
</dbReference>
<keyword evidence="14" id="KW-1185">Reference proteome</keyword>
<dbReference type="PROSITE" id="PS50109">
    <property type="entry name" value="HIS_KIN"/>
    <property type="match status" value="1"/>
</dbReference>
<dbReference type="Proteomes" id="UP000632766">
    <property type="component" value="Unassembled WGS sequence"/>
</dbReference>
<protein>
    <recommendedName>
        <fullName evidence="3">histidine kinase</fullName>
        <ecNumber evidence="3">2.7.13.3</ecNumber>
    </recommendedName>
</protein>
<dbReference type="NCBIfam" id="TIGR00229">
    <property type="entry name" value="sensory_box"/>
    <property type="match status" value="1"/>
</dbReference>
<dbReference type="PROSITE" id="PS50112">
    <property type="entry name" value="PAS"/>
    <property type="match status" value="1"/>
</dbReference>
<accession>A0A8J7HY42</accession>
<dbReference type="InterPro" id="IPR029016">
    <property type="entry name" value="GAF-like_dom_sf"/>
</dbReference>
<dbReference type="Pfam" id="PF01590">
    <property type="entry name" value="GAF"/>
    <property type="match status" value="2"/>
</dbReference>
<comment type="catalytic activity">
    <reaction evidence="1">
        <text>ATP + protein L-histidine = ADP + protein N-phospho-L-histidine.</text>
        <dbReference type="EC" id="2.7.13.3"/>
    </reaction>
</comment>
<dbReference type="InterPro" id="IPR003594">
    <property type="entry name" value="HATPase_dom"/>
</dbReference>
<dbReference type="InterPro" id="IPR036890">
    <property type="entry name" value="HATPase_C_sf"/>
</dbReference>
<dbReference type="GO" id="GO:0005886">
    <property type="term" value="C:plasma membrane"/>
    <property type="evidence" value="ECO:0007669"/>
    <property type="project" value="TreeGrafter"/>
</dbReference>
<feature type="domain" description="PAS" evidence="11">
    <location>
        <begin position="229"/>
        <end position="300"/>
    </location>
</feature>
<dbReference type="CDD" id="cd00075">
    <property type="entry name" value="HATPase"/>
    <property type="match status" value="1"/>
</dbReference>
<evidence type="ECO:0000256" key="8">
    <source>
        <dbReference type="SAM" id="Coils"/>
    </source>
</evidence>
<dbReference type="InterPro" id="IPR004358">
    <property type="entry name" value="Sig_transdc_His_kin-like_C"/>
</dbReference>
<feature type="domain" description="Histidine kinase" evidence="10">
    <location>
        <begin position="565"/>
        <end position="781"/>
    </location>
</feature>
<dbReference type="InterPro" id="IPR016132">
    <property type="entry name" value="Phyto_chromo_attachment"/>
</dbReference>
<dbReference type="SMART" id="SM00091">
    <property type="entry name" value="PAS"/>
    <property type="match status" value="1"/>
</dbReference>